<evidence type="ECO:0000313" key="2">
    <source>
        <dbReference type="Proteomes" id="UP000290876"/>
    </source>
</evidence>
<dbReference type="AlphaFoldDB" id="A0A449BAY6"/>
<dbReference type="Proteomes" id="UP000290876">
    <property type="component" value="Chromosome"/>
</dbReference>
<name>A0A449BAY6_9BACT</name>
<dbReference type="RefSeq" id="WP_129623179.1">
    <property type="nucleotide sequence ID" value="NZ_LR215043.1"/>
</dbReference>
<accession>A0A449BAY6</accession>
<dbReference type="EMBL" id="LR215043">
    <property type="protein sequence ID" value="VEU78353.1"/>
    <property type="molecule type" value="Genomic_DNA"/>
</dbReference>
<keyword evidence="2" id="KW-1185">Reference proteome</keyword>
<sequence length="109" mass="12236">MLKLNKIINLDEFFNENKPAQNSECFLPLFESKQIKIAAIASNSLVETGWMINQGIEFCLLYKGTALLSDKQGQLIHMKAGDILKIDAKAKHKIVSTSPEALWLAIYLN</sequence>
<dbReference type="OrthoDB" id="398731at2"/>
<proteinExistence type="predicted"/>
<evidence type="ECO:0008006" key="3">
    <source>
        <dbReference type="Google" id="ProtNLM"/>
    </source>
</evidence>
<organism evidence="1 2">
    <name type="scientific">Mycoplasmopsis columbinasalis</name>
    <dbReference type="NCBI Taxonomy" id="114880"/>
    <lineage>
        <taxon>Bacteria</taxon>
        <taxon>Bacillati</taxon>
        <taxon>Mycoplasmatota</taxon>
        <taxon>Mycoplasmoidales</taxon>
        <taxon>Metamycoplasmataceae</taxon>
        <taxon>Mycoplasmopsis</taxon>
    </lineage>
</organism>
<dbReference type="SUPFAM" id="SSF51182">
    <property type="entry name" value="RmlC-like cupins"/>
    <property type="match status" value="1"/>
</dbReference>
<dbReference type="InterPro" id="IPR014710">
    <property type="entry name" value="RmlC-like_jellyroll"/>
</dbReference>
<protein>
    <recommendedName>
        <fullName evidence="3">Cupin</fullName>
    </recommendedName>
</protein>
<dbReference type="KEGG" id="mcob:NCTC10184_00598"/>
<evidence type="ECO:0000313" key="1">
    <source>
        <dbReference type="EMBL" id="VEU78353.1"/>
    </source>
</evidence>
<dbReference type="InterPro" id="IPR011051">
    <property type="entry name" value="RmlC_Cupin_sf"/>
</dbReference>
<gene>
    <name evidence="1" type="ORF">NCTC10184_00598</name>
</gene>
<dbReference type="Gene3D" id="2.60.120.10">
    <property type="entry name" value="Jelly Rolls"/>
    <property type="match status" value="1"/>
</dbReference>
<reference evidence="1 2" key="1">
    <citation type="submission" date="2019-01" db="EMBL/GenBank/DDBJ databases">
        <authorList>
            <consortium name="Pathogen Informatics"/>
        </authorList>
    </citation>
    <scope>NUCLEOTIDE SEQUENCE [LARGE SCALE GENOMIC DNA]</scope>
    <source>
        <strain evidence="1 2">NCTC10184</strain>
    </source>
</reference>